<proteinExistence type="inferred from homology"/>
<feature type="compositionally biased region" description="Basic and acidic residues" evidence="12">
    <location>
        <begin position="952"/>
        <end position="962"/>
    </location>
</feature>
<dbReference type="Pfam" id="PF06333">
    <property type="entry name" value="Med13_C"/>
    <property type="match status" value="1"/>
</dbReference>
<keyword evidence="7 11" id="KW-0804">Transcription</keyword>
<feature type="region of interest" description="Disordered" evidence="12">
    <location>
        <begin position="1142"/>
        <end position="1161"/>
    </location>
</feature>
<evidence type="ECO:0000256" key="2">
    <source>
        <dbReference type="ARBA" id="ARBA00009354"/>
    </source>
</evidence>
<evidence type="ECO:0000313" key="16">
    <source>
        <dbReference type="EMBL" id="CDS08169.1"/>
    </source>
</evidence>
<feature type="compositionally biased region" description="Polar residues" evidence="12">
    <location>
        <begin position="636"/>
        <end position="645"/>
    </location>
</feature>
<accession>A0A077WM81</accession>
<gene>
    <name evidence="16" type="ORF">LRAMOSA02117</name>
</gene>
<evidence type="ECO:0000256" key="6">
    <source>
        <dbReference type="ARBA" id="ARBA00023159"/>
    </source>
</evidence>
<evidence type="ECO:0000256" key="1">
    <source>
        <dbReference type="ARBA" id="ARBA00004123"/>
    </source>
</evidence>
<sequence length="1728" mass="191237">MLTDSSLTNIFLVSGVSHIRYRVYSQQCERSQLARLLKSEAVPESISLSSHHWTKEHSESILIQAFRNLIQLNIPCLWRPAPTTPLEQDKTSSDKDDDVVLLELWVFWFDDRHTGVVDNNEMLKQLEEIKMGSFTWENTIAKNISPTASPITGNTSSSASVATVINRVSTECILFVKAVKRLIRCSILQKGGVLPLGEFFIFSHKSDMINDILPYTTESTTINDSMLSCTYNVYLSNTNLVIQPDVRQLEIRPLSLADLEEKGATTTVITSPLGERATLLPMHQDIPQPFEEKILREWSLLFDIPLRCLNSCRPQRPCAAPKLPALTPIRSLRGDVVLYPTALLFISTASSVSHSTNADMNGVLRYHQGCTEDLVQQWNHWCWSDQVTTIANRNKTHHLDNLSSPSVLNYWDYGSPKLYTTAAIFDTLSMTTENISANGVLQKALGEHVGSSPIMASKTVATPASLGVKMEAMSPPSTKGGEESRRIEETELSVADFARIHFADPTEKQQSMLTSPDVKPEPVASTPVQEVPITASTTAAAPPPPPPMNITNNNTMGYMDSTALLLSGGTTTDQITATATGNTTTTTDDTFDFRFGMDALGGSAYDMSNRWGDAMEDLDNLDLHITEEDFDFFESEPTSNKAPSSQQQQQQQQAGFNNDLLTTQDFQQQQQLQQPACTATTTNDSDRLMLMEGMPLPGIEQVPEADGEIDLDALLGGSNGVLDDQLLGNTEVQPQTTTVTTATSAGTQPSPMMTNGNLTATETSGDDSAASFKQEKSMSIKGMTTSPMLMEPTLENQFVPPDFAPVQFSDGVDNAKYLDGGKFMYAPKKDASSTRDHVSMKRKRRLRRSLYRPDYVPRLRKRIKNKDDNNNSIVHTYPNYTPPSIRPLLMYRPNNSTTTTTTAVNKYHSPIKPSQQTTLDLAEESSSSSSSSDDSSSCTEEDEDEIKSYSSQEKKSDSHDPEWWMSGLQSVHDSVVEQLLVASPSMRRTGNDIEAKSDTRTIQSQEDFKVLDYFCQQVVIGGYPFDNGLSAISSNLGQVHIGESATALVAQRRKLLQRTRGAFSHIPSLSNDYHRVSQDFKDVLVGIFDRTKTSTVTTPDTSITNSDSMLPMAVSTVAVKGPLSVQQYYDLSETSQAQSKYGKYQVRKRRPAEPNLDTLTPPNILVGRQEDYIEGSPKMITMWEKLRLKPYSSKKNVFYFVVYPGNEQLEATCSQFFKGLSSIYESCHLGTHHSGTISSYRRGLVPVPLLPPSSPNETWEERQLRSYNAECQNLGSALGSAMVERMHIVIYIVNPSNTIASHFDLSRCYHKLMVAYHAASMGISTRSLQERRARLVMQLVPIEHIIRSSSAFGGYTKFGLKDIAFSVYSKCLSVMCRKHPKPDMEDTLPAASTMYAPPFILAKSSPDTIQFSLKGSANLFPTILESNATLHMAYSFTLDRRWIILVWTDNQGELLEYAVRYIDDKPMTQVIEDAWNQTLEVSARTGFEWTFVIAKVGLMFLEELQMWADCIPNDAKVAITCVDMESALRLNADQLYGLSASINSVMDYPQTPGSSSANTPTPEAFNTTSMPSSVGGIKNNASDTGSVAAAATATGNNDTTGTTKALLLNHRVAYSQQRAQVSEALVGGLNDEADGNWMLPLATGYLIHIYAKSENACREQINHEPLIMDVHLLFNQTSHSAYSTLRNIIKRYHALAYVYTTPSAGGSFPIHVVLASRLEHVLSIISKP</sequence>
<evidence type="ECO:0000256" key="10">
    <source>
        <dbReference type="ARBA" id="ARBA00032008"/>
    </source>
</evidence>
<keyword evidence="5 11" id="KW-0805">Transcription regulation</keyword>
<feature type="compositionally biased region" description="Polar residues" evidence="12">
    <location>
        <begin position="1551"/>
        <end position="1572"/>
    </location>
</feature>
<dbReference type="PANTHER" id="PTHR48249:SF3">
    <property type="entry name" value="MEDIATOR OF RNA POLYMERASE II TRANSCRIPTION SUBUNIT 13"/>
    <property type="match status" value="1"/>
</dbReference>
<dbReference type="GO" id="GO:0003713">
    <property type="term" value="F:transcription coactivator activity"/>
    <property type="evidence" value="ECO:0007669"/>
    <property type="project" value="TreeGrafter"/>
</dbReference>
<comment type="similarity">
    <text evidence="2 11">Belongs to the Mediator complex subunit 13 family.</text>
</comment>
<dbReference type="InterPro" id="IPR041285">
    <property type="entry name" value="MID_MedPIWI"/>
</dbReference>
<dbReference type="EMBL" id="LK023324">
    <property type="protein sequence ID" value="CDS08169.1"/>
    <property type="molecule type" value="Genomic_DNA"/>
</dbReference>
<dbReference type="OrthoDB" id="103819at2759"/>
<evidence type="ECO:0000259" key="15">
    <source>
        <dbReference type="Pfam" id="PF18296"/>
    </source>
</evidence>
<feature type="region of interest" description="Disordered" evidence="12">
    <location>
        <begin position="633"/>
        <end position="654"/>
    </location>
</feature>
<evidence type="ECO:0000256" key="4">
    <source>
        <dbReference type="ARBA" id="ARBA00022491"/>
    </source>
</evidence>
<feature type="domain" description="Mediator complex subunit Med13 N-terminal" evidence="14">
    <location>
        <begin position="5"/>
        <end position="282"/>
    </location>
</feature>
<reference evidence="16" key="1">
    <citation type="journal article" date="2014" name="Genome Announc.">
        <title>De novo whole-genome sequence and genome annotation of Lichtheimia ramosa.</title>
        <authorList>
            <person name="Linde J."/>
            <person name="Schwartze V."/>
            <person name="Binder U."/>
            <person name="Lass-Florl C."/>
            <person name="Voigt K."/>
            <person name="Horn F."/>
        </authorList>
    </citation>
    <scope>NUCLEOTIDE SEQUENCE</scope>
    <source>
        <strain evidence="16">JMRC FSU:6197</strain>
    </source>
</reference>
<feature type="compositionally biased region" description="Low complexity" evidence="12">
    <location>
        <begin position="924"/>
        <end position="938"/>
    </location>
</feature>
<comment type="function">
    <text evidence="9 11">Component of the SRB8-11 complex. The SRB8-11 complex is a regulatory module of the Mediator complex which is itself involved in regulation of basal and activated RNA polymerase II-dependent transcription. The SRB8-11 complex may be involved in the transcriptional repression of a subset of genes regulated by Mediator. It may inhibit the association of the Mediator complex with RNA polymerase II to form the holoenzyme complex.</text>
</comment>
<dbReference type="InterPro" id="IPR009401">
    <property type="entry name" value="Med13_C"/>
</dbReference>
<dbReference type="InterPro" id="IPR021643">
    <property type="entry name" value="Mediator_Med13_N"/>
</dbReference>
<dbReference type="PANTHER" id="PTHR48249">
    <property type="entry name" value="MEDIATOR OF RNA POLYMERASE II TRANSCRIPTION SUBUNIT 13"/>
    <property type="match status" value="1"/>
</dbReference>
<evidence type="ECO:0000259" key="13">
    <source>
        <dbReference type="Pfam" id="PF06333"/>
    </source>
</evidence>
<name>A0A077WM81_9FUNG</name>
<keyword evidence="8 11" id="KW-0539">Nucleus</keyword>
<dbReference type="InterPro" id="IPR051139">
    <property type="entry name" value="Mediator_complx_sub13"/>
</dbReference>
<keyword evidence="4 11" id="KW-0678">Repressor</keyword>
<evidence type="ECO:0000256" key="11">
    <source>
        <dbReference type="RuleBase" id="RU364134"/>
    </source>
</evidence>
<feature type="domain" description="MID" evidence="15">
    <location>
        <begin position="1195"/>
        <end position="1371"/>
    </location>
</feature>
<dbReference type="GO" id="GO:0045944">
    <property type="term" value="P:positive regulation of transcription by RNA polymerase II"/>
    <property type="evidence" value="ECO:0007669"/>
    <property type="project" value="TreeGrafter"/>
</dbReference>
<dbReference type="Pfam" id="PF11597">
    <property type="entry name" value="Med13_N"/>
    <property type="match status" value="1"/>
</dbReference>
<evidence type="ECO:0000256" key="8">
    <source>
        <dbReference type="ARBA" id="ARBA00023242"/>
    </source>
</evidence>
<dbReference type="Pfam" id="PF18296">
    <property type="entry name" value="MID_MedPIWI"/>
    <property type="match status" value="1"/>
</dbReference>
<evidence type="ECO:0000256" key="9">
    <source>
        <dbReference type="ARBA" id="ARBA00025661"/>
    </source>
</evidence>
<feature type="region of interest" description="Disordered" evidence="12">
    <location>
        <begin position="885"/>
        <end position="962"/>
    </location>
</feature>
<dbReference type="GO" id="GO:0016592">
    <property type="term" value="C:mediator complex"/>
    <property type="evidence" value="ECO:0007669"/>
    <property type="project" value="InterPro"/>
</dbReference>
<evidence type="ECO:0000256" key="12">
    <source>
        <dbReference type="SAM" id="MobiDB-lite"/>
    </source>
</evidence>
<protein>
    <recommendedName>
        <fullName evidence="3 11">Mediator of RNA polymerase II transcription subunit 13</fullName>
    </recommendedName>
    <alternativeName>
        <fullName evidence="10 11">Mediator complex subunit 13</fullName>
    </alternativeName>
</protein>
<keyword evidence="6 11" id="KW-0010">Activator</keyword>
<evidence type="ECO:0000256" key="3">
    <source>
        <dbReference type="ARBA" id="ARBA00019618"/>
    </source>
</evidence>
<evidence type="ECO:0000256" key="7">
    <source>
        <dbReference type="ARBA" id="ARBA00023163"/>
    </source>
</evidence>
<evidence type="ECO:0000256" key="5">
    <source>
        <dbReference type="ARBA" id="ARBA00023015"/>
    </source>
</evidence>
<comment type="subcellular location">
    <subcellularLocation>
        <location evidence="1 11">Nucleus</location>
    </subcellularLocation>
</comment>
<comment type="subunit">
    <text evidence="11">Component of the SRB8-11 complex, which itself associates with the Mediator complex.</text>
</comment>
<feature type="domain" description="Mediator complex subunit Med13 C-terminal" evidence="13">
    <location>
        <begin position="1395"/>
        <end position="1715"/>
    </location>
</feature>
<feature type="region of interest" description="Disordered" evidence="12">
    <location>
        <begin position="505"/>
        <end position="524"/>
    </location>
</feature>
<feature type="region of interest" description="Disordered" evidence="12">
    <location>
        <begin position="1549"/>
        <end position="1578"/>
    </location>
</feature>
<organism evidence="16">
    <name type="scientific">Lichtheimia ramosa</name>
    <dbReference type="NCBI Taxonomy" id="688394"/>
    <lineage>
        <taxon>Eukaryota</taxon>
        <taxon>Fungi</taxon>
        <taxon>Fungi incertae sedis</taxon>
        <taxon>Mucoromycota</taxon>
        <taxon>Mucoromycotina</taxon>
        <taxon>Mucoromycetes</taxon>
        <taxon>Mucorales</taxon>
        <taxon>Lichtheimiaceae</taxon>
        <taxon>Lichtheimia</taxon>
    </lineage>
</organism>
<evidence type="ECO:0000259" key="14">
    <source>
        <dbReference type="Pfam" id="PF11597"/>
    </source>
</evidence>